<feature type="transmembrane region" description="Helical" evidence="1">
    <location>
        <begin position="12"/>
        <end position="34"/>
    </location>
</feature>
<feature type="transmembrane region" description="Helical" evidence="1">
    <location>
        <begin position="80"/>
        <end position="101"/>
    </location>
</feature>
<dbReference type="GO" id="GO:0005886">
    <property type="term" value="C:plasma membrane"/>
    <property type="evidence" value="ECO:0007669"/>
    <property type="project" value="TreeGrafter"/>
</dbReference>
<proteinExistence type="predicted"/>
<dbReference type="EMBL" id="CYZE01000015">
    <property type="protein sequence ID" value="CUO96558.1"/>
    <property type="molecule type" value="Genomic_DNA"/>
</dbReference>
<feature type="transmembrane region" description="Helical" evidence="1">
    <location>
        <begin position="316"/>
        <end position="340"/>
    </location>
</feature>
<accession>A0A174JG02</accession>
<dbReference type="Gene3D" id="1.20.1250.20">
    <property type="entry name" value="MFS general substrate transporter like domains"/>
    <property type="match status" value="2"/>
</dbReference>
<evidence type="ECO:0000313" key="2">
    <source>
        <dbReference type="EMBL" id="CUO96558.1"/>
    </source>
</evidence>
<sequence length="441" mass="48271">MEKISLKERFSYGLGDLACNLMFQLITAYLMFFYTDVAGIGLGAISLIMLVARVVDAVTDPMMGVVIDKTHTKWGKARPYVLWMAVPFGIISASMFLVPNFGGTGKFVYALITYILFCIVYTALNIPYSTMLSCMTDDVSDRLSFNMFKTLGASLGGFIVMGATLTLVGMIGQGDQKKGFFGTVVLYAVVGIILLMICFKNTRERIIPETEKDSVAGAIKVAAKNKYWLLLCGITFFTFAGMILKNQSTMYYAKYYLNNEGIASLLMTIPTLLSFLMAFVIPTLAKKIGKRNCILSGGLATIAGNLVVLISKTNLAGIMAGTVLCGIGLGLGMGVTFVMGAETVDYSEWQTGRRPQGIMTALMGFGVKLSMAMSGVVGAQILKFGGYVENSEQTEGALRAIQMNYIWIPVIFFIVVVILSLFYDLDKKYEKILAEIHERRN</sequence>
<feature type="transmembrane region" description="Helical" evidence="1">
    <location>
        <begin position="107"/>
        <end position="126"/>
    </location>
</feature>
<keyword evidence="2" id="KW-0813">Transport</keyword>
<keyword evidence="1" id="KW-1133">Transmembrane helix</keyword>
<feature type="transmembrane region" description="Helical" evidence="1">
    <location>
        <begin position="227"/>
        <end position="244"/>
    </location>
</feature>
<gene>
    <name evidence="2" type="primary">uidB_9</name>
    <name evidence="2" type="ORF">ERS852407_04551</name>
</gene>
<dbReference type="Pfam" id="PF13347">
    <property type="entry name" value="MFS_2"/>
    <property type="match status" value="1"/>
</dbReference>
<dbReference type="InterPro" id="IPR039672">
    <property type="entry name" value="MFS_2"/>
</dbReference>
<dbReference type="CDD" id="cd17332">
    <property type="entry name" value="MFS_MelB_like"/>
    <property type="match status" value="1"/>
</dbReference>
<dbReference type="AlphaFoldDB" id="A0A174JG02"/>
<dbReference type="NCBIfam" id="TIGR00792">
    <property type="entry name" value="gph"/>
    <property type="match status" value="1"/>
</dbReference>
<name>A0A174JG02_9FIRM</name>
<feature type="transmembrane region" description="Helical" evidence="1">
    <location>
        <begin position="40"/>
        <end position="59"/>
    </location>
</feature>
<dbReference type="RefSeq" id="WP_055658626.1">
    <property type="nucleotide sequence ID" value="NZ_CABIXC010000015.1"/>
</dbReference>
<dbReference type="InterPro" id="IPR001927">
    <property type="entry name" value="Na/Gal_symport"/>
</dbReference>
<feature type="transmembrane region" description="Helical" evidence="1">
    <location>
        <begin position="402"/>
        <end position="423"/>
    </location>
</feature>
<dbReference type="GO" id="GO:0006814">
    <property type="term" value="P:sodium ion transport"/>
    <property type="evidence" value="ECO:0007669"/>
    <property type="project" value="InterPro"/>
</dbReference>
<dbReference type="PANTHER" id="PTHR11328:SF24">
    <property type="entry name" value="MAJOR FACILITATOR SUPERFAMILY (MFS) PROFILE DOMAIN-CONTAINING PROTEIN"/>
    <property type="match status" value="1"/>
</dbReference>
<evidence type="ECO:0000313" key="3">
    <source>
        <dbReference type="Proteomes" id="UP000095651"/>
    </source>
</evidence>
<feature type="transmembrane region" description="Helical" evidence="1">
    <location>
        <begin position="180"/>
        <end position="199"/>
    </location>
</feature>
<dbReference type="PANTHER" id="PTHR11328">
    <property type="entry name" value="MAJOR FACILITATOR SUPERFAMILY DOMAIN-CONTAINING PROTEIN"/>
    <property type="match status" value="1"/>
</dbReference>
<dbReference type="Proteomes" id="UP000095651">
    <property type="component" value="Unassembled WGS sequence"/>
</dbReference>
<feature type="transmembrane region" description="Helical" evidence="1">
    <location>
        <begin position="361"/>
        <end position="382"/>
    </location>
</feature>
<keyword evidence="1" id="KW-0812">Transmembrane</keyword>
<feature type="transmembrane region" description="Helical" evidence="1">
    <location>
        <begin position="147"/>
        <end position="168"/>
    </location>
</feature>
<organism evidence="2 3">
    <name type="scientific">Hungatella hathewayi</name>
    <dbReference type="NCBI Taxonomy" id="154046"/>
    <lineage>
        <taxon>Bacteria</taxon>
        <taxon>Bacillati</taxon>
        <taxon>Bacillota</taxon>
        <taxon>Clostridia</taxon>
        <taxon>Lachnospirales</taxon>
        <taxon>Lachnospiraceae</taxon>
        <taxon>Hungatella</taxon>
    </lineage>
</organism>
<protein>
    <submittedName>
        <fullName evidence="2">Sugar transporter</fullName>
    </submittedName>
</protein>
<keyword evidence="2" id="KW-0762">Sugar transport</keyword>
<dbReference type="GO" id="GO:0008643">
    <property type="term" value="P:carbohydrate transport"/>
    <property type="evidence" value="ECO:0007669"/>
    <property type="project" value="InterPro"/>
</dbReference>
<evidence type="ECO:0000256" key="1">
    <source>
        <dbReference type="SAM" id="Phobius"/>
    </source>
</evidence>
<dbReference type="SUPFAM" id="SSF103473">
    <property type="entry name" value="MFS general substrate transporter"/>
    <property type="match status" value="1"/>
</dbReference>
<reference evidence="2 3" key="1">
    <citation type="submission" date="2015-09" db="EMBL/GenBank/DDBJ databases">
        <authorList>
            <consortium name="Pathogen Informatics"/>
        </authorList>
    </citation>
    <scope>NUCLEOTIDE SEQUENCE [LARGE SCALE GENOMIC DNA]</scope>
    <source>
        <strain evidence="2 3">2789STDY5608850</strain>
    </source>
</reference>
<feature type="transmembrane region" description="Helical" evidence="1">
    <location>
        <begin position="264"/>
        <end position="285"/>
    </location>
</feature>
<keyword evidence="1" id="KW-0472">Membrane</keyword>
<feature type="transmembrane region" description="Helical" evidence="1">
    <location>
        <begin position="292"/>
        <end position="310"/>
    </location>
</feature>
<dbReference type="GO" id="GO:0015293">
    <property type="term" value="F:symporter activity"/>
    <property type="evidence" value="ECO:0007669"/>
    <property type="project" value="InterPro"/>
</dbReference>
<dbReference type="InterPro" id="IPR036259">
    <property type="entry name" value="MFS_trans_sf"/>
</dbReference>